<accession>A0A564G5Y3</accession>
<dbReference type="PANTHER" id="PTHR48111">
    <property type="entry name" value="REGULATOR OF RPOS"/>
    <property type="match status" value="1"/>
</dbReference>
<dbReference type="GO" id="GO:0032993">
    <property type="term" value="C:protein-DNA complex"/>
    <property type="evidence" value="ECO:0007669"/>
    <property type="project" value="TreeGrafter"/>
</dbReference>
<reference evidence="6" key="2">
    <citation type="journal article" date="2021" name="Front. Microbiol.">
        <title>Comprehensive Comparative Genomics and Phenotyping of Methylobacterium Species.</title>
        <authorList>
            <person name="Alessa O."/>
            <person name="Ogura Y."/>
            <person name="Fujitani Y."/>
            <person name="Takami H."/>
            <person name="Hayashi T."/>
            <person name="Sahin N."/>
            <person name="Tani A."/>
        </authorList>
    </citation>
    <scope>NUCLEOTIDE SEQUENCE</scope>
    <source>
        <strain evidence="6">DSM 22415</strain>
    </source>
</reference>
<dbReference type="SUPFAM" id="SSF52172">
    <property type="entry name" value="CheY-like"/>
    <property type="match status" value="1"/>
</dbReference>
<dbReference type="PANTHER" id="PTHR48111:SF22">
    <property type="entry name" value="REGULATOR OF RPOS"/>
    <property type="match status" value="1"/>
</dbReference>
<keyword evidence="9" id="KW-1185">Reference proteome</keyword>
<dbReference type="Gene3D" id="3.40.50.2300">
    <property type="match status" value="1"/>
</dbReference>
<keyword evidence="1" id="KW-0902">Two-component regulatory system</keyword>
<dbReference type="GO" id="GO:0005829">
    <property type="term" value="C:cytosol"/>
    <property type="evidence" value="ECO:0007669"/>
    <property type="project" value="TreeGrafter"/>
</dbReference>
<evidence type="ECO:0000313" key="7">
    <source>
        <dbReference type="EMBL" id="VUF15270.1"/>
    </source>
</evidence>
<keyword evidence="4" id="KW-0804">Transcription</keyword>
<dbReference type="AlphaFoldDB" id="A0A564G5Y3"/>
<protein>
    <submittedName>
        <fullName evidence="7">Response regulator ArlR</fullName>
    </submittedName>
</protein>
<sequence length="266" mass="29345">MRRADLLNASVGTVEAFSTKRHQFRTFPFCRSKNSGATTSRGPDCIMRILAVEDDASTLAFLMPGLEHAGHDVVPAHAGLDGLRLAVADMYDALVIDRMLPAPDGLSLVRRSRAQAVQTPIPVPDHDGGRQRPRRRPGGRGRRLPGETLCLRGIARARSCPWAPPAYPARRDRAPGLRPAPRMPAARSWQVELGRSPRGTDPQRDEPREGWADETGIGSGVVRPCTTRQAPWRFLRHSARVERTGSPGVQETDFDLFSWRDRADGP</sequence>
<evidence type="ECO:0000256" key="3">
    <source>
        <dbReference type="ARBA" id="ARBA00023125"/>
    </source>
</evidence>
<dbReference type="InterPro" id="IPR039420">
    <property type="entry name" value="WalR-like"/>
</dbReference>
<dbReference type="Proteomes" id="UP000401717">
    <property type="component" value="Unassembled WGS sequence"/>
</dbReference>
<feature type="region of interest" description="Disordered" evidence="5">
    <location>
        <begin position="115"/>
        <end position="146"/>
    </location>
</feature>
<dbReference type="GO" id="GO:0006355">
    <property type="term" value="P:regulation of DNA-templated transcription"/>
    <property type="evidence" value="ECO:0007669"/>
    <property type="project" value="TreeGrafter"/>
</dbReference>
<evidence type="ECO:0000313" key="6">
    <source>
        <dbReference type="EMBL" id="GJD58654.1"/>
    </source>
</evidence>
<feature type="region of interest" description="Disordered" evidence="5">
    <location>
        <begin position="243"/>
        <end position="266"/>
    </location>
</feature>
<dbReference type="Proteomes" id="UP001055303">
    <property type="component" value="Unassembled WGS sequence"/>
</dbReference>
<dbReference type="EMBL" id="CABFVH010000050">
    <property type="protein sequence ID" value="VUF15270.1"/>
    <property type="molecule type" value="Genomic_DNA"/>
</dbReference>
<gene>
    <name evidence="7" type="primary">arlR</name>
    <name evidence="6" type="ORF">IFDJLNFL_4576</name>
    <name evidence="7" type="ORF">MTDSW087_05006</name>
</gene>
<name>A0A564G5Y3_9HYPH</name>
<evidence type="ECO:0000256" key="2">
    <source>
        <dbReference type="ARBA" id="ARBA00023015"/>
    </source>
</evidence>
<feature type="compositionally biased region" description="Basic residues" evidence="5">
    <location>
        <begin position="131"/>
        <end position="143"/>
    </location>
</feature>
<evidence type="ECO:0000256" key="5">
    <source>
        <dbReference type="SAM" id="MobiDB-lite"/>
    </source>
</evidence>
<feature type="compositionally biased region" description="Basic and acidic residues" evidence="5">
    <location>
        <begin position="201"/>
        <end position="211"/>
    </location>
</feature>
<reference evidence="6" key="3">
    <citation type="submission" date="2021-08" db="EMBL/GenBank/DDBJ databases">
        <authorList>
            <person name="Tani A."/>
            <person name="Ola A."/>
            <person name="Ogura Y."/>
            <person name="Katsura K."/>
            <person name="Hayashi T."/>
        </authorList>
    </citation>
    <scope>NUCLEOTIDE SEQUENCE</scope>
    <source>
        <strain evidence="6">DSM 22415</strain>
    </source>
</reference>
<evidence type="ECO:0000313" key="9">
    <source>
        <dbReference type="Proteomes" id="UP001055303"/>
    </source>
</evidence>
<feature type="region of interest" description="Disordered" evidence="5">
    <location>
        <begin position="162"/>
        <end position="224"/>
    </location>
</feature>
<dbReference type="InterPro" id="IPR011006">
    <property type="entry name" value="CheY-like_superfamily"/>
</dbReference>
<organism evidence="7 8">
    <name type="scientific">Methylobacterium dankookense</name>
    <dbReference type="NCBI Taxonomy" id="560405"/>
    <lineage>
        <taxon>Bacteria</taxon>
        <taxon>Pseudomonadati</taxon>
        <taxon>Pseudomonadota</taxon>
        <taxon>Alphaproteobacteria</taxon>
        <taxon>Hyphomicrobiales</taxon>
        <taxon>Methylobacteriaceae</taxon>
        <taxon>Methylobacterium</taxon>
    </lineage>
</organism>
<proteinExistence type="predicted"/>
<keyword evidence="2" id="KW-0805">Transcription regulation</keyword>
<evidence type="ECO:0000256" key="4">
    <source>
        <dbReference type="ARBA" id="ARBA00023163"/>
    </source>
</evidence>
<evidence type="ECO:0000313" key="8">
    <source>
        <dbReference type="Proteomes" id="UP000401717"/>
    </source>
</evidence>
<evidence type="ECO:0000256" key="1">
    <source>
        <dbReference type="ARBA" id="ARBA00023012"/>
    </source>
</evidence>
<dbReference type="GO" id="GO:0000156">
    <property type="term" value="F:phosphorelay response regulator activity"/>
    <property type="evidence" value="ECO:0007669"/>
    <property type="project" value="TreeGrafter"/>
</dbReference>
<keyword evidence="3" id="KW-0238">DNA-binding</keyword>
<reference evidence="7 8" key="1">
    <citation type="submission" date="2019-06" db="EMBL/GenBank/DDBJ databases">
        <authorList>
            <person name="Rodrigo-Torres L."/>
            <person name="Arahal R. D."/>
            <person name="Lucena T."/>
        </authorList>
    </citation>
    <scope>NUCLEOTIDE SEQUENCE [LARGE SCALE GENOMIC DNA]</scope>
    <source>
        <strain evidence="7 8">SW08-7</strain>
    </source>
</reference>
<dbReference type="GO" id="GO:0000976">
    <property type="term" value="F:transcription cis-regulatory region binding"/>
    <property type="evidence" value="ECO:0007669"/>
    <property type="project" value="TreeGrafter"/>
</dbReference>
<dbReference type="EMBL" id="BPQI01000163">
    <property type="protein sequence ID" value="GJD58654.1"/>
    <property type="molecule type" value="Genomic_DNA"/>
</dbReference>